<name>A0A222VVH5_9PSEU</name>
<dbReference type="Pfam" id="PF04672">
    <property type="entry name" value="Methyltransf_19"/>
    <property type="match status" value="1"/>
</dbReference>
<dbReference type="OrthoDB" id="3514105at2"/>
<dbReference type="EMBL" id="FMZE01000007">
    <property type="protein sequence ID" value="SDD29486.1"/>
    <property type="molecule type" value="Genomic_DNA"/>
</dbReference>
<keyword evidence="2" id="KW-1185">Reference proteome</keyword>
<dbReference type="AlphaFoldDB" id="A0A222VVH5"/>
<dbReference type="SUPFAM" id="SSF53335">
    <property type="entry name" value="S-adenosyl-L-methionine-dependent methyltransferases"/>
    <property type="match status" value="1"/>
</dbReference>
<keyword evidence="1" id="KW-0489">Methyltransferase</keyword>
<dbReference type="Gene3D" id="3.40.50.150">
    <property type="entry name" value="Vaccinia Virus protein VP39"/>
    <property type="match status" value="1"/>
</dbReference>
<dbReference type="GO" id="GO:0008168">
    <property type="term" value="F:methyltransferase activity"/>
    <property type="evidence" value="ECO:0007669"/>
    <property type="project" value="UniProtKB-KW"/>
</dbReference>
<dbReference type="GO" id="GO:0032259">
    <property type="term" value="P:methylation"/>
    <property type="evidence" value="ECO:0007669"/>
    <property type="project" value="UniProtKB-KW"/>
</dbReference>
<dbReference type="PIRSF" id="PIRSF017393">
    <property type="entry name" value="MTase_SAV2177"/>
    <property type="match status" value="1"/>
</dbReference>
<sequence>MSQNDPQPVPEGVDLERPNPARIYDWYLGGTTNWAIDREFGAKAVETFPMVRTLARVGREYLGRGVHYLAQQGITQFLDLGSGVPTVGNVHEIADAVNPDSRTVYVDNEPVAVAHSRVLLEKQGDLNRHAVLHGDLRNVEDIWERAMDTGVLNPHKPIGLIAVGVLYFFGPDDDPHGVITRYRDLLPAGSYFMSSHMTIDGVPLEGEDKREEVRRQYERSSSRLFVRSKEEFARFFTGFELVDPGVVWIPHWRPDEYPSPANEEYLDQPAASSAFAALGQKV</sequence>
<dbReference type="Proteomes" id="UP000199494">
    <property type="component" value="Unassembled WGS sequence"/>
</dbReference>
<dbReference type="RefSeq" id="WP_091806997.1">
    <property type="nucleotide sequence ID" value="NZ_CP016353.1"/>
</dbReference>
<dbReference type="InterPro" id="IPR006764">
    <property type="entry name" value="SAM_dep_MeTrfase_SAV2177_type"/>
</dbReference>
<dbReference type="KEGG" id="pmad:BAY61_24995"/>
<keyword evidence="1" id="KW-0808">Transferase</keyword>
<proteinExistence type="predicted"/>
<dbReference type="InterPro" id="IPR029063">
    <property type="entry name" value="SAM-dependent_MTases_sf"/>
</dbReference>
<evidence type="ECO:0000313" key="2">
    <source>
        <dbReference type="Proteomes" id="UP000199494"/>
    </source>
</evidence>
<dbReference type="STRING" id="530584.SAMN05421630_107166"/>
<organism evidence="1 2">
    <name type="scientific">Prauserella marina</name>
    <dbReference type="NCBI Taxonomy" id="530584"/>
    <lineage>
        <taxon>Bacteria</taxon>
        <taxon>Bacillati</taxon>
        <taxon>Actinomycetota</taxon>
        <taxon>Actinomycetes</taxon>
        <taxon>Pseudonocardiales</taxon>
        <taxon>Pseudonocardiaceae</taxon>
        <taxon>Prauserella</taxon>
    </lineage>
</organism>
<protein>
    <submittedName>
        <fullName evidence="1">S-adenosyl methyltransferase</fullName>
    </submittedName>
</protein>
<gene>
    <name evidence="1" type="ORF">SAMN05421630_107166</name>
</gene>
<accession>A0A222VVH5</accession>
<evidence type="ECO:0000313" key="1">
    <source>
        <dbReference type="EMBL" id="SDD29486.1"/>
    </source>
</evidence>
<reference evidence="1 2" key="1">
    <citation type="submission" date="2016-10" db="EMBL/GenBank/DDBJ databases">
        <authorList>
            <person name="de Groot N.N."/>
        </authorList>
    </citation>
    <scope>NUCLEOTIDE SEQUENCE [LARGE SCALE GENOMIC DNA]</scope>
    <source>
        <strain evidence="1 2">CGMCC 4.5506</strain>
    </source>
</reference>